<protein>
    <submittedName>
        <fullName evidence="5">WD repeat domain-containing protein</fullName>
    </submittedName>
</protein>
<sequence length="387" mass="41789">MARAAASKSRPDGPTHRGAPPRGLIGVVWDLLSGEPRALIEIKELEHAKNLKYDVTRDGGRVVVWCTDSVPFPNLVVVDIMSQNKISVYCHEGLVRQAVFTPDGGRIISSGSDNRVQVWDTFSLENLVTMSGHEGSVLCCAVNETATRVVSGGEDCTVRLWSLDDGKQLLAFQDVVRLWGPRDATPAAAAREALAAELAAVVGRNQERMREGPSVLRASALQQDGNVVVYDVVHGETVEIIVGHQNGPCRCVKLSADNREVLSCGADSKVVLWDWRKRAPLRIYSGHFISIGCCDISQNGLRVVSGDNHGMICVWEKDSGNSVQTLPLAHSRAVLSVTISADGSTIASVGADDKGRPKRLPSHLGRLMDASRDILDEGVSSSTWQAR</sequence>
<dbReference type="Proteomes" id="UP000236333">
    <property type="component" value="Unassembled WGS sequence"/>
</dbReference>
<dbReference type="Pfam" id="PF00400">
    <property type="entry name" value="WD40"/>
    <property type="match status" value="5"/>
</dbReference>
<feature type="region of interest" description="Disordered" evidence="4">
    <location>
        <begin position="1"/>
        <end position="21"/>
    </location>
</feature>
<dbReference type="InterPro" id="IPR020472">
    <property type="entry name" value="WD40_PAC1"/>
</dbReference>
<name>A0A2J8A1N9_9CHLO</name>
<evidence type="ECO:0000256" key="2">
    <source>
        <dbReference type="ARBA" id="ARBA00022737"/>
    </source>
</evidence>
<dbReference type="OrthoDB" id="536690at2759"/>
<organism evidence="5 6">
    <name type="scientific">Tetrabaena socialis</name>
    <dbReference type="NCBI Taxonomy" id="47790"/>
    <lineage>
        <taxon>Eukaryota</taxon>
        <taxon>Viridiplantae</taxon>
        <taxon>Chlorophyta</taxon>
        <taxon>core chlorophytes</taxon>
        <taxon>Chlorophyceae</taxon>
        <taxon>CS clade</taxon>
        <taxon>Chlamydomonadales</taxon>
        <taxon>Tetrabaenaceae</taxon>
        <taxon>Tetrabaena</taxon>
    </lineage>
</organism>
<reference evidence="5 6" key="1">
    <citation type="journal article" date="2017" name="Mol. Biol. Evol.">
        <title>The 4-celled Tetrabaena socialis nuclear genome reveals the essential components for genetic control of cell number at the origin of multicellularity in the volvocine lineage.</title>
        <authorList>
            <person name="Featherston J."/>
            <person name="Arakaki Y."/>
            <person name="Hanschen E.R."/>
            <person name="Ferris P.J."/>
            <person name="Michod R.E."/>
            <person name="Olson B.J.S.C."/>
            <person name="Nozaki H."/>
            <person name="Durand P.M."/>
        </authorList>
    </citation>
    <scope>NUCLEOTIDE SEQUENCE [LARGE SCALE GENOMIC DNA]</scope>
    <source>
        <strain evidence="5 6">NIES-571</strain>
    </source>
</reference>
<dbReference type="SUPFAM" id="SSF50978">
    <property type="entry name" value="WD40 repeat-like"/>
    <property type="match status" value="1"/>
</dbReference>
<dbReference type="PROSITE" id="PS50294">
    <property type="entry name" value="WD_REPEATS_REGION"/>
    <property type="match status" value="2"/>
</dbReference>
<comment type="caution">
    <text evidence="5">The sequence shown here is derived from an EMBL/GenBank/DDBJ whole genome shotgun (WGS) entry which is preliminary data.</text>
</comment>
<keyword evidence="1 3" id="KW-0853">WD repeat</keyword>
<evidence type="ECO:0000256" key="3">
    <source>
        <dbReference type="PROSITE-ProRule" id="PRU00221"/>
    </source>
</evidence>
<feature type="repeat" description="WD" evidence="3">
    <location>
        <begin position="284"/>
        <end position="325"/>
    </location>
</feature>
<dbReference type="PANTHER" id="PTHR45333">
    <property type="entry name" value="MEMBRANE PROTEIN-RELATED"/>
    <property type="match status" value="1"/>
</dbReference>
<evidence type="ECO:0000256" key="1">
    <source>
        <dbReference type="ARBA" id="ARBA00022574"/>
    </source>
</evidence>
<proteinExistence type="predicted"/>
<keyword evidence="6" id="KW-1185">Reference proteome</keyword>
<feature type="repeat" description="WD" evidence="3">
    <location>
        <begin position="88"/>
        <end position="129"/>
    </location>
</feature>
<dbReference type="PROSITE" id="PS50082">
    <property type="entry name" value="WD_REPEATS_2"/>
    <property type="match status" value="3"/>
</dbReference>
<evidence type="ECO:0000256" key="4">
    <source>
        <dbReference type="SAM" id="MobiDB-lite"/>
    </source>
</evidence>
<accession>A0A2J8A1N9</accession>
<dbReference type="InterPro" id="IPR001680">
    <property type="entry name" value="WD40_rpt"/>
</dbReference>
<dbReference type="AlphaFoldDB" id="A0A2J8A1N9"/>
<dbReference type="PANTHER" id="PTHR45333:SF1">
    <property type="entry name" value="CHROMOSOME UNDETERMINED SCAFFOLD_625, WHOLE GENOME SHOTGUN SEQUENCE"/>
    <property type="match status" value="1"/>
</dbReference>
<dbReference type="EMBL" id="PGGS01000237">
    <property type="protein sequence ID" value="PNH06420.1"/>
    <property type="molecule type" value="Genomic_DNA"/>
</dbReference>
<dbReference type="PRINTS" id="PR00320">
    <property type="entry name" value="GPROTEINBRPT"/>
</dbReference>
<dbReference type="InterPro" id="IPR015943">
    <property type="entry name" value="WD40/YVTN_repeat-like_dom_sf"/>
</dbReference>
<feature type="repeat" description="WD" evidence="3">
    <location>
        <begin position="130"/>
        <end position="171"/>
    </location>
</feature>
<keyword evidence="2" id="KW-0677">Repeat</keyword>
<evidence type="ECO:0000313" key="6">
    <source>
        <dbReference type="Proteomes" id="UP000236333"/>
    </source>
</evidence>
<dbReference type="InterPro" id="IPR036322">
    <property type="entry name" value="WD40_repeat_dom_sf"/>
</dbReference>
<gene>
    <name evidence="5" type="ORF">TSOC_007197</name>
</gene>
<dbReference type="SMART" id="SM00320">
    <property type="entry name" value="WD40"/>
    <property type="match status" value="5"/>
</dbReference>
<dbReference type="Gene3D" id="2.130.10.10">
    <property type="entry name" value="YVTN repeat-like/Quinoprotein amine dehydrogenase"/>
    <property type="match status" value="2"/>
</dbReference>
<evidence type="ECO:0000313" key="5">
    <source>
        <dbReference type="EMBL" id="PNH06420.1"/>
    </source>
</evidence>